<accession>A0A8G2EYN7</accession>
<dbReference type="PANTHER" id="PTHR30483">
    <property type="entry name" value="LEUCINE-SPECIFIC-BINDING PROTEIN"/>
    <property type="match status" value="1"/>
</dbReference>
<dbReference type="CDD" id="cd06339">
    <property type="entry name" value="PBP1_YraM_LppC_lipoprotein-like"/>
    <property type="match status" value="1"/>
</dbReference>
<dbReference type="Gene3D" id="3.40.50.2300">
    <property type="match status" value="2"/>
</dbReference>
<evidence type="ECO:0000313" key="8">
    <source>
        <dbReference type="Proteomes" id="UP000198615"/>
    </source>
</evidence>
<dbReference type="OrthoDB" id="7210494at2"/>
<feature type="signal peptide" evidence="5">
    <location>
        <begin position="1"/>
        <end position="23"/>
    </location>
</feature>
<dbReference type="InterPro" id="IPR051010">
    <property type="entry name" value="BCAA_transport"/>
</dbReference>
<comment type="similarity">
    <text evidence="1">Belongs to the leucine-binding protein family.</text>
</comment>
<dbReference type="PANTHER" id="PTHR30483:SF6">
    <property type="entry name" value="PERIPLASMIC BINDING PROTEIN OF ABC TRANSPORTER FOR NATURAL AMINO ACIDS"/>
    <property type="match status" value="1"/>
</dbReference>
<dbReference type="AlphaFoldDB" id="A0A8G2EYN7"/>
<comment type="caution">
    <text evidence="7">The sequence shown here is derived from an EMBL/GenBank/DDBJ whole genome shotgun (WGS) entry which is preliminary data.</text>
</comment>
<feature type="domain" description="Leucine-binding protein" evidence="6">
    <location>
        <begin position="77"/>
        <end position="400"/>
    </location>
</feature>
<evidence type="ECO:0000259" key="6">
    <source>
        <dbReference type="Pfam" id="PF13458"/>
    </source>
</evidence>
<feature type="region of interest" description="Disordered" evidence="4">
    <location>
        <begin position="29"/>
        <end position="74"/>
    </location>
</feature>
<dbReference type="SUPFAM" id="SSF53822">
    <property type="entry name" value="Periplasmic binding protein-like I"/>
    <property type="match status" value="1"/>
</dbReference>
<protein>
    <submittedName>
        <fullName evidence="7">Amino acid/amide ABC transporter substrate-binding protein, HAAT family (TC 3.A.1.4.-)</fullName>
    </submittedName>
</protein>
<dbReference type="InterPro" id="IPR028081">
    <property type="entry name" value="Leu-bd"/>
</dbReference>
<dbReference type="PROSITE" id="PS51257">
    <property type="entry name" value="PROKAR_LIPOPROTEIN"/>
    <property type="match status" value="1"/>
</dbReference>
<evidence type="ECO:0000313" key="7">
    <source>
        <dbReference type="EMBL" id="SDF73878.1"/>
    </source>
</evidence>
<gene>
    <name evidence="7" type="ORF">SAMN05660686_02135</name>
</gene>
<dbReference type="EMBL" id="FNBW01000006">
    <property type="protein sequence ID" value="SDF73878.1"/>
    <property type="molecule type" value="Genomic_DNA"/>
</dbReference>
<dbReference type="GO" id="GO:0006865">
    <property type="term" value="P:amino acid transport"/>
    <property type="evidence" value="ECO:0007669"/>
    <property type="project" value="UniProtKB-KW"/>
</dbReference>
<sequence length="417" mass="43220">MMRFRTRRAGLFATLAVMVAVLAACSSAKQPEAPSERVETAPPPKTSEAPPPSSLDLQPNQPVPGGVTIPDRTGPPKVALLLPLTGRAATVGKALRNAAELALFDIATEDFALAFYDTASDPQTAVGVARNAISEGADMIIGPLFSDSARAVGPVAQAANVPVLSFSNDRSAAGNGVWVLGLLPGEQVERVIRYAAANGYSRIGVLAPSNAYGFEAMQAARDTAAKTGATISRMRSYTPGSSTSLSETVKSFAAGGEAGYDAVLVPEGGQNILNLAPLMAYYDIDPNKVKYLGTALWADPALGREPTLVGGWFAAPDPAGRKPFVDRYRAVHGGAPHGLASLAYDAVGLAAVLARQPDGDGFSVETLTQPSGFNGADGLFRLLIDGTNQRGLAVLRLTANGFERVDPAPTSFSAAIN</sequence>
<evidence type="ECO:0000256" key="3">
    <source>
        <dbReference type="ARBA" id="ARBA00022970"/>
    </source>
</evidence>
<reference evidence="7 8" key="1">
    <citation type="submission" date="2016-10" db="EMBL/GenBank/DDBJ databases">
        <authorList>
            <person name="Varghese N."/>
            <person name="Submissions S."/>
        </authorList>
    </citation>
    <scope>NUCLEOTIDE SEQUENCE [LARGE SCALE GENOMIC DNA]</scope>
    <source>
        <strain evidence="7 8">DSM 18839</strain>
    </source>
</reference>
<dbReference type="Pfam" id="PF13458">
    <property type="entry name" value="Peripla_BP_6"/>
    <property type="match status" value="1"/>
</dbReference>
<name>A0A8G2EYN7_9PROT</name>
<proteinExistence type="inferred from homology"/>
<feature type="compositionally biased region" description="Pro residues" evidence="4">
    <location>
        <begin position="41"/>
        <end position="53"/>
    </location>
</feature>
<evidence type="ECO:0000256" key="2">
    <source>
        <dbReference type="ARBA" id="ARBA00022729"/>
    </source>
</evidence>
<evidence type="ECO:0000256" key="1">
    <source>
        <dbReference type="ARBA" id="ARBA00010062"/>
    </source>
</evidence>
<keyword evidence="2 5" id="KW-0732">Signal</keyword>
<keyword evidence="3" id="KW-0813">Transport</keyword>
<keyword evidence="3" id="KW-0029">Amino-acid transport</keyword>
<keyword evidence="8" id="KW-1185">Reference proteome</keyword>
<organism evidence="7 8">
    <name type="scientific">Thalassobaculum litoreum DSM 18839</name>
    <dbReference type="NCBI Taxonomy" id="1123362"/>
    <lineage>
        <taxon>Bacteria</taxon>
        <taxon>Pseudomonadati</taxon>
        <taxon>Pseudomonadota</taxon>
        <taxon>Alphaproteobacteria</taxon>
        <taxon>Rhodospirillales</taxon>
        <taxon>Thalassobaculaceae</taxon>
        <taxon>Thalassobaculum</taxon>
    </lineage>
</organism>
<evidence type="ECO:0000256" key="5">
    <source>
        <dbReference type="SAM" id="SignalP"/>
    </source>
</evidence>
<evidence type="ECO:0000256" key="4">
    <source>
        <dbReference type="SAM" id="MobiDB-lite"/>
    </source>
</evidence>
<dbReference type="Proteomes" id="UP000198615">
    <property type="component" value="Unassembled WGS sequence"/>
</dbReference>
<dbReference type="InterPro" id="IPR028082">
    <property type="entry name" value="Peripla_BP_I"/>
</dbReference>
<feature type="chain" id="PRO_5034533943" evidence="5">
    <location>
        <begin position="24"/>
        <end position="417"/>
    </location>
</feature>